<dbReference type="Gene3D" id="3.40.50.10400">
    <property type="entry name" value="Hypothetical protein PA1492"/>
    <property type="match status" value="1"/>
</dbReference>
<dbReference type="EMBL" id="CYYY01000001">
    <property type="protein sequence ID" value="CUN34625.1"/>
    <property type="molecule type" value="Genomic_DNA"/>
</dbReference>
<evidence type="ECO:0000259" key="1">
    <source>
        <dbReference type="Pfam" id="PF24963"/>
    </source>
</evidence>
<gene>
    <name evidence="2" type="ORF">ERS852423_00048</name>
</gene>
<name>A0A173W860_9FIRM</name>
<protein>
    <recommendedName>
        <fullName evidence="1">DUF7768 domain-containing protein</fullName>
    </recommendedName>
</protein>
<dbReference type="Proteomes" id="UP000095439">
    <property type="component" value="Unassembled WGS sequence"/>
</dbReference>
<dbReference type="AlphaFoldDB" id="A0A173W860"/>
<reference evidence="2 3" key="1">
    <citation type="submission" date="2015-09" db="EMBL/GenBank/DDBJ databases">
        <authorList>
            <consortium name="Pathogen Informatics"/>
        </authorList>
    </citation>
    <scope>NUCLEOTIDE SEQUENCE [LARGE SCALE GENOMIC DNA]</scope>
    <source>
        <strain evidence="2 3">2789STDY5608866</strain>
    </source>
</reference>
<dbReference type="InterPro" id="IPR056670">
    <property type="entry name" value="DUF7768"/>
</dbReference>
<sequence>MSKKIAYIIHPFRDDKENNEKNMKFIAAVAVRSGTVPIATALYFPHFLNEEDEAERLEGIDCGLTLMECCDEVWLFGFNISEGMKMELDCARELKLPVRLYDMHMNRINLRTLKADKRVTPEYRDAIHCLKLVR</sequence>
<dbReference type="Pfam" id="PF24963">
    <property type="entry name" value="DUF7768"/>
    <property type="match status" value="1"/>
</dbReference>
<evidence type="ECO:0000313" key="3">
    <source>
        <dbReference type="Proteomes" id="UP000095439"/>
    </source>
</evidence>
<evidence type="ECO:0000313" key="2">
    <source>
        <dbReference type="EMBL" id="CUN34625.1"/>
    </source>
</evidence>
<dbReference type="RefSeq" id="WP_055179931.1">
    <property type="nucleotide sequence ID" value="NZ_CABIWY010000001.1"/>
</dbReference>
<proteinExistence type="predicted"/>
<organism evidence="2 3">
    <name type="scientific">Dorea longicatena</name>
    <dbReference type="NCBI Taxonomy" id="88431"/>
    <lineage>
        <taxon>Bacteria</taxon>
        <taxon>Bacillati</taxon>
        <taxon>Bacillota</taxon>
        <taxon>Clostridia</taxon>
        <taxon>Lachnospirales</taxon>
        <taxon>Lachnospiraceae</taxon>
        <taxon>Dorea</taxon>
    </lineage>
</organism>
<feature type="domain" description="DUF7768" evidence="1">
    <location>
        <begin position="4"/>
        <end position="100"/>
    </location>
</feature>
<accession>A0A173W860</accession>